<dbReference type="FunCoup" id="W2RP80">
    <property type="interactions" value="769"/>
</dbReference>
<dbReference type="Proteomes" id="UP000030752">
    <property type="component" value="Unassembled WGS sequence"/>
</dbReference>
<dbReference type="AlphaFoldDB" id="W2RP80"/>
<dbReference type="EMBL" id="KB822723">
    <property type="protein sequence ID" value="ETN38130.1"/>
    <property type="molecule type" value="Genomic_DNA"/>
</dbReference>
<feature type="compositionally biased region" description="Basic and acidic residues" evidence="9">
    <location>
        <begin position="81"/>
        <end position="90"/>
    </location>
</feature>
<dbReference type="Gene3D" id="3.40.1280.30">
    <property type="match status" value="1"/>
</dbReference>
<sequence>MAEGRPTKLRKLSHTNSGGDGVDVASNDSGSPDIVVDEDVDQSRGPEDGTNEAPEANGTSPDQNGEAKSMSKNQLKKLRKRQEWEAGRDYRKAKRKQKAKEKKERKRASKEERRVNGVLEEPQSRKPRNPVQLPITFIIDCGFDDLMMEKEMISLGSQITRAYSDNSRSTYQAHIAVSSWGGKLRERFDTRLSGNYKKWRGITFLEEDFVDVAERATRWMADPKRNKMAGAFLKHAKPQASQESQASKESIYPSEAGRDEEDVQPKPDEHDDSSSKARQEHKESDRSSAGQPESAQKESDESNGTTAPNSSQAVEGEIIYLSSDSQFTLEELKPNSTYIIGGLVDKNRHKGICHKIAGEKGVRTAKLPIGEYMEMQSRSVLATNHVNEIMLRWLECGDWGQAFMQVIPKRKGGKLRDQDDDAADARAADDDDGMDDVTSADGENDEGVGQPVDAEPIQDDETTGETSVLP</sequence>
<evidence type="ECO:0000256" key="9">
    <source>
        <dbReference type="SAM" id="MobiDB-lite"/>
    </source>
</evidence>
<dbReference type="InterPro" id="IPR038459">
    <property type="entry name" value="MT_TRM10-typ_sf"/>
</dbReference>
<gene>
    <name evidence="11" type="ORF">HMPREF1541_07754</name>
</gene>
<keyword evidence="3" id="KW-0489">Methyltransferase</keyword>
<feature type="compositionally biased region" description="Polar residues" evidence="9">
    <location>
        <begin position="302"/>
        <end position="313"/>
    </location>
</feature>
<dbReference type="OrthoDB" id="278300at2759"/>
<dbReference type="EC" id="2.1.1.221" evidence="1"/>
<dbReference type="GO" id="GO:0005634">
    <property type="term" value="C:nucleus"/>
    <property type="evidence" value="ECO:0007669"/>
    <property type="project" value="TreeGrafter"/>
</dbReference>
<dbReference type="eggNOG" id="KOG2967">
    <property type="taxonomic scope" value="Eukaryota"/>
</dbReference>
<feature type="domain" description="SAM-dependent MTase TRM10-type" evidence="10">
    <location>
        <begin position="123"/>
        <end position="414"/>
    </location>
</feature>
<comment type="catalytic activity">
    <reaction evidence="8">
        <text>guanosine(9) in tRNA + S-adenosyl-L-methionine = N(1)-methylguanosine(9) in tRNA + S-adenosyl-L-homocysteine + H(+)</text>
        <dbReference type="Rhea" id="RHEA:43156"/>
        <dbReference type="Rhea" id="RHEA-COMP:10367"/>
        <dbReference type="Rhea" id="RHEA-COMP:10368"/>
        <dbReference type="ChEBI" id="CHEBI:15378"/>
        <dbReference type="ChEBI" id="CHEBI:57856"/>
        <dbReference type="ChEBI" id="CHEBI:59789"/>
        <dbReference type="ChEBI" id="CHEBI:73542"/>
        <dbReference type="ChEBI" id="CHEBI:74269"/>
        <dbReference type="EC" id="2.1.1.221"/>
    </reaction>
</comment>
<dbReference type="PROSITE" id="PS51675">
    <property type="entry name" value="SAM_MT_TRM10"/>
    <property type="match status" value="1"/>
</dbReference>
<proteinExistence type="predicted"/>
<dbReference type="STRING" id="1220924.W2RP80"/>
<dbReference type="PANTHER" id="PTHR13563:SF13">
    <property type="entry name" value="TRNA METHYLTRANSFERASE 10 HOMOLOG A"/>
    <property type="match status" value="1"/>
</dbReference>
<feature type="compositionally biased region" description="Basic and acidic residues" evidence="9">
    <location>
        <begin position="263"/>
        <end position="286"/>
    </location>
</feature>
<evidence type="ECO:0000256" key="7">
    <source>
        <dbReference type="ARBA" id="ARBA00032166"/>
    </source>
</evidence>
<keyword evidence="5" id="KW-0949">S-adenosyl-L-methionine</keyword>
<evidence type="ECO:0000313" key="11">
    <source>
        <dbReference type="EMBL" id="ETN38130.1"/>
    </source>
</evidence>
<evidence type="ECO:0000256" key="1">
    <source>
        <dbReference type="ARBA" id="ARBA00012797"/>
    </source>
</evidence>
<feature type="compositionally biased region" description="Basic residues" evidence="9">
    <location>
        <begin position="91"/>
        <end position="108"/>
    </location>
</feature>
<evidence type="ECO:0000256" key="6">
    <source>
        <dbReference type="ARBA" id="ARBA00031792"/>
    </source>
</evidence>
<accession>W2RP80</accession>
<dbReference type="PANTHER" id="PTHR13563">
    <property type="entry name" value="TRNA (GUANINE-9-) METHYLTRANSFERASE"/>
    <property type="match status" value="1"/>
</dbReference>
<evidence type="ECO:0000256" key="8">
    <source>
        <dbReference type="ARBA" id="ARBA00048434"/>
    </source>
</evidence>
<dbReference type="InterPro" id="IPR007356">
    <property type="entry name" value="tRNA_m1G_MeTrfase_euk"/>
</dbReference>
<evidence type="ECO:0000256" key="5">
    <source>
        <dbReference type="ARBA" id="ARBA00022691"/>
    </source>
</evidence>
<feature type="compositionally biased region" description="Low complexity" evidence="9">
    <location>
        <begin position="238"/>
        <end position="250"/>
    </location>
</feature>
<dbReference type="GO" id="GO:0002939">
    <property type="term" value="P:tRNA N1-guanine methylation"/>
    <property type="evidence" value="ECO:0007669"/>
    <property type="project" value="TreeGrafter"/>
</dbReference>
<name>W2RP80_CYPE1</name>
<dbReference type="InterPro" id="IPR028564">
    <property type="entry name" value="MT_TRM10-typ"/>
</dbReference>
<evidence type="ECO:0000313" key="12">
    <source>
        <dbReference type="Proteomes" id="UP000030752"/>
    </source>
</evidence>
<evidence type="ECO:0000259" key="10">
    <source>
        <dbReference type="PROSITE" id="PS51675"/>
    </source>
</evidence>
<evidence type="ECO:0000256" key="3">
    <source>
        <dbReference type="ARBA" id="ARBA00022603"/>
    </source>
</evidence>
<reference evidence="11 12" key="1">
    <citation type="submission" date="2013-03" db="EMBL/GenBank/DDBJ databases">
        <title>The Genome Sequence of Phialophora europaea CBS 101466.</title>
        <authorList>
            <consortium name="The Broad Institute Genomics Platform"/>
            <person name="Cuomo C."/>
            <person name="de Hoog S."/>
            <person name="Gorbushina A."/>
            <person name="Walker B."/>
            <person name="Young S.K."/>
            <person name="Zeng Q."/>
            <person name="Gargeya S."/>
            <person name="Fitzgerald M."/>
            <person name="Haas B."/>
            <person name="Abouelleil A."/>
            <person name="Allen A.W."/>
            <person name="Alvarado L."/>
            <person name="Arachchi H.M."/>
            <person name="Berlin A.M."/>
            <person name="Chapman S.B."/>
            <person name="Gainer-Dewar J."/>
            <person name="Goldberg J."/>
            <person name="Griggs A."/>
            <person name="Gujja S."/>
            <person name="Hansen M."/>
            <person name="Howarth C."/>
            <person name="Imamovic A."/>
            <person name="Ireland A."/>
            <person name="Larimer J."/>
            <person name="McCowan C."/>
            <person name="Murphy C."/>
            <person name="Pearson M."/>
            <person name="Poon T.W."/>
            <person name="Priest M."/>
            <person name="Roberts A."/>
            <person name="Saif S."/>
            <person name="Shea T."/>
            <person name="Sisk P."/>
            <person name="Sykes S."/>
            <person name="Wortman J."/>
            <person name="Nusbaum C."/>
            <person name="Birren B."/>
        </authorList>
    </citation>
    <scope>NUCLEOTIDE SEQUENCE [LARGE SCALE GENOMIC DNA]</scope>
    <source>
        <strain evidence="11 12">CBS 101466</strain>
    </source>
</reference>
<dbReference type="RefSeq" id="XP_008720299.1">
    <property type="nucleotide sequence ID" value="XM_008722077.1"/>
</dbReference>
<dbReference type="CDD" id="cd18089">
    <property type="entry name" value="SPOUT_Trm10-like"/>
    <property type="match status" value="1"/>
</dbReference>
<evidence type="ECO:0000256" key="2">
    <source>
        <dbReference type="ARBA" id="ARBA00020451"/>
    </source>
</evidence>
<protein>
    <recommendedName>
        <fullName evidence="2">tRNA (guanine(9)-N1)-methyltransferase</fullName>
        <ecNumber evidence="1">2.1.1.221</ecNumber>
    </recommendedName>
    <alternativeName>
        <fullName evidence="7">tRNA methyltransferase 10</fullName>
    </alternativeName>
    <alternativeName>
        <fullName evidence="6">tRNA(m1G9)-methyltransferase</fullName>
    </alternativeName>
</protein>
<feature type="region of interest" description="Disordered" evidence="9">
    <location>
        <begin position="234"/>
        <end position="314"/>
    </location>
</feature>
<dbReference type="GO" id="GO:0052905">
    <property type="term" value="F:tRNA (guanosine(9)-N1)-methyltransferase activity"/>
    <property type="evidence" value="ECO:0007669"/>
    <property type="project" value="UniProtKB-EC"/>
</dbReference>
<dbReference type="VEuPathDB" id="FungiDB:HMPREF1541_07754"/>
<dbReference type="InParanoid" id="W2RP80"/>
<feature type="region of interest" description="Disordered" evidence="9">
    <location>
        <begin position="411"/>
        <end position="470"/>
    </location>
</feature>
<dbReference type="HOGENOM" id="CLU_034384_0_0_1"/>
<organism evidence="11 12">
    <name type="scientific">Cyphellophora europaea (strain CBS 101466)</name>
    <name type="common">Phialophora europaea</name>
    <dbReference type="NCBI Taxonomy" id="1220924"/>
    <lineage>
        <taxon>Eukaryota</taxon>
        <taxon>Fungi</taxon>
        <taxon>Dikarya</taxon>
        <taxon>Ascomycota</taxon>
        <taxon>Pezizomycotina</taxon>
        <taxon>Eurotiomycetes</taxon>
        <taxon>Chaetothyriomycetidae</taxon>
        <taxon>Chaetothyriales</taxon>
        <taxon>Cyphellophoraceae</taxon>
        <taxon>Cyphellophora</taxon>
    </lineage>
</organism>
<feature type="region of interest" description="Disordered" evidence="9">
    <location>
        <begin position="1"/>
        <end position="129"/>
    </location>
</feature>
<keyword evidence="4" id="KW-0808">Transferase</keyword>
<keyword evidence="12" id="KW-1185">Reference proteome</keyword>
<dbReference type="GeneID" id="19975093"/>
<dbReference type="GO" id="GO:0000049">
    <property type="term" value="F:tRNA binding"/>
    <property type="evidence" value="ECO:0007669"/>
    <property type="project" value="TreeGrafter"/>
</dbReference>
<evidence type="ECO:0000256" key="4">
    <source>
        <dbReference type="ARBA" id="ARBA00022679"/>
    </source>
</evidence>